<comment type="function">
    <text evidence="6">Component of the sequence-specific heterotrimeric transcription factor (NF-Y) which specifically recognizes a 5'-CCAAT-3' box motif found in the promoters of its target genes.</text>
</comment>
<name>A0A8S0TC49_OLEEU</name>
<dbReference type="GO" id="GO:0003700">
    <property type="term" value="F:DNA-binding transcription factor activity"/>
    <property type="evidence" value="ECO:0007669"/>
    <property type="project" value="UniProtKB-UniRule"/>
</dbReference>
<dbReference type="PRINTS" id="PR00616">
    <property type="entry name" value="CCAATSUBUNTB"/>
</dbReference>
<comment type="subcellular location">
    <subcellularLocation>
        <location evidence="1 6">Nucleus</location>
    </subcellularLocation>
</comment>
<keyword evidence="9" id="KW-1185">Reference proteome</keyword>
<dbReference type="GO" id="GO:0003677">
    <property type="term" value="F:DNA binding"/>
    <property type="evidence" value="ECO:0007669"/>
    <property type="project" value="UniProtKB-KW"/>
</dbReference>
<keyword evidence="3 6" id="KW-0238">DNA-binding</keyword>
<dbReference type="PANTHER" id="PTHR12632">
    <property type="entry name" value="TRANSCRIPTION FACTOR NF-Y ALPHA-RELATED"/>
    <property type="match status" value="1"/>
</dbReference>
<evidence type="ECO:0000256" key="5">
    <source>
        <dbReference type="ARBA" id="ARBA00023242"/>
    </source>
</evidence>
<feature type="compositionally biased region" description="Polar residues" evidence="7">
    <location>
        <begin position="236"/>
        <end position="250"/>
    </location>
</feature>
<keyword evidence="2 6" id="KW-0805">Transcription regulation</keyword>
<evidence type="ECO:0000256" key="2">
    <source>
        <dbReference type="ARBA" id="ARBA00023015"/>
    </source>
</evidence>
<gene>
    <name evidence="8" type="ORF">OLEA9_A105316</name>
</gene>
<dbReference type="OrthoDB" id="1097733at2759"/>
<proteinExistence type="inferred from homology"/>
<keyword evidence="5 6" id="KW-0539">Nucleus</keyword>
<comment type="similarity">
    <text evidence="6">Belongs to the NFYA/HAP2 subunit family.</text>
</comment>
<evidence type="ECO:0000256" key="6">
    <source>
        <dbReference type="RuleBase" id="RU367155"/>
    </source>
</evidence>
<accession>A0A8S0TC49</accession>
<evidence type="ECO:0000256" key="1">
    <source>
        <dbReference type="ARBA" id="ARBA00004123"/>
    </source>
</evidence>
<dbReference type="GO" id="GO:0005634">
    <property type="term" value="C:nucleus"/>
    <property type="evidence" value="ECO:0007669"/>
    <property type="project" value="UniProtKB-SubCell"/>
</dbReference>
<dbReference type="EMBL" id="CACTIH010005778">
    <property type="protein sequence ID" value="CAA3001730.1"/>
    <property type="molecule type" value="Genomic_DNA"/>
</dbReference>
<dbReference type="Gramene" id="OE9A105316T4">
    <property type="protein sequence ID" value="OE9A105316C4"/>
    <property type="gene ID" value="OE9A105316"/>
</dbReference>
<dbReference type="InterPro" id="IPR001289">
    <property type="entry name" value="NFYA"/>
</dbReference>
<dbReference type="Pfam" id="PF02045">
    <property type="entry name" value="CBFB_NFYA"/>
    <property type="match status" value="1"/>
</dbReference>
<protein>
    <recommendedName>
        <fullName evidence="6">Nuclear transcription factor Y subunit</fullName>
    </recommendedName>
</protein>
<dbReference type="Proteomes" id="UP000594638">
    <property type="component" value="Unassembled WGS sequence"/>
</dbReference>
<reference evidence="8 9" key="1">
    <citation type="submission" date="2019-12" db="EMBL/GenBank/DDBJ databases">
        <authorList>
            <person name="Alioto T."/>
            <person name="Alioto T."/>
            <person name="Gomez Garrido J."/>
        </authorList>
    </citation>
    <scope>NUCLEOTIDE SEQUENCE [LARGE SCALE GENOMIC DNA]</scope>
</reference>
<dbReference type="AlphaFoldDB" id="A0A8S0TC49"/>
<evidence type="ECO:0000256" key="7">
    <source>
        <dbReference type="SAM" id="MobiDB-lite"/>
    </source>
</evidence>
<organism evidence="8 9">
    <name type="scientific">Olea europaea subsp. europaea</name>
    <dbReference type="NCBI Taxonomy" id="158383"/>
    <lineage>
        <taxon>Eukaryota</taxon>
        <taxon>Viridiplantae</taxon>
        <taxon>Streptophyta</taxon>
        <taxon>Embryophyta</taxon>
        <taxon>Tracheophyta</taxon>
        <taxon>Spermatophyta</taxon>
        <taxon>Magnoliopsida</taxon>
        <taxon>eudicotyledons</taxon>
        <taxon>Gunneridae</taxon>
        <taxon>Pentapetalae</taxon>
        <taxon>asterids</taxon>
        <taxon>lamiids</taxon>
        <taxon>Lamiales</taxon>
        <taxon>Oleaceae</taxon>
        <taxon>Oleeae</taxon>
        <taxon>Olea</taxon>
    </lineage>
</organism>
<dbReference type="Gramene" id="OE9A105316T3">
    <property type="protein sequence ID" value="OE9A105316C3"/>
    <property type="gene ID" value="OE9A105316"/>
</dbReference>
<dbReference type="Gene3D" id="6.10.250.2430">
    <property type="match status" value="1"/>
</dbReference>
<feature type="region of interest" description="Disordered" evidence="7">
    <location>
        <begin position="230"/>
        <end position="250"/>
    </location>
</feature>
<evidence type="ECO:0000256" key="3">
    <source>
        <dbReference type="ARBA" id="ARBA00023125"/>
    </source>
</evidence>
<evidence type="ECO:0000313" key="8">
    <source>
        <dbReference type="EMBL" id="CAA3001730.1"/>
    </source>
</evidence>
<comment type="subunit">
    <text evidence="6">Heterotrimer.</text>
</comment>
<evidence type="ECO:0000313" key="9">
    <source>
        <dbReference type="Proteomes" id="UP000594638"/>
    </source>
</evidence>
<sequence>MLNTSTKDLDQTTADSLASFFGTRSSLCRSTRQQQYAPFKETKSAEEHYFDVKQSESQFHKQDSFSTLSIGQSHYEASAVERAKSYMQNIACQSDCHENHKMKGEDFINPSLLYGNADNIAHQVQSDQNQSMAHISFPLSESYFGQLVVAYSPNAVQYPQMVGITSARVALPLDCTEGMPIYVNAKQHRAILRRRQIRAKLEAQNKLAKSRKPYLHESRHLHALKRARSPGGRFLNTKNTQRLKPSPQTFHKNFSSQQFREDISEADIQHSESSSWGASPANFDVSSILNNRDVFQPPNDRLQLFIDKREPISTAT</sequence>
<keyword evidence="4 6" id="KW-0804">Transcription</keyword>
<comment type="caution">
    <text evidence="8">The sequence shown here is derived from an EMBL/GenBank/DDBJ whole genome shotgun (WGS) entry which is preliminary data.</text>
</comment>
<dbReference type="PROSITE" id="PS51152">
    <property type="entry name" value="NFYA_HAP2_2"/>
    <property type="match status" value="1"/>
</dbReference>
<evidence type="ECO:0000256" key="4">
    <source>
        <dbReference type="ARBA" id="ARBA00023163"/>
    </source>
</evidence>
<dbReference type="SMART" id="SM00521">
    <property type="entry name" value="CBF"/>
    <property type="match status" value="1"/>
</dbReference>